<dbReference type="OMA" id="SASVCCE"/>
<evidence type="ECO:0000313" key="7">
    <source>
        <dbReference type="EMBL" id="EFJ14235.1"/>
    </source>
</evidence>
<keyword evidence="2" id="KW-0238">DNA-binding</keyword>
<feature type="region of interest" description="Disordered" evidence="5">
    <location>
        <begin position="152"/>
        <end position="171"/>
    </location>
</feature>
<evidence type="ECO:0000256" key="2">
    <source>
        <dbReference type="ARBA" id="ARBA00023125"/>
    </source>
</evidence>
<dbReference type="AlphaFoldDB" id="D8S5R9"/>
<dbReference type="Pfam" id="PF00010">
    <property type="entry name" value="HLH"/>
    <property type="match status" value="1"/>
</dbReference>
<gene>
    <name evidence="7" type="ORF">SELMODRAFT_46532</name>
    <name evidence="8" type="ORF">SELMODRAFT_56610</name>
</gene>
<evidence type="ECO:0000256" key="1">
    <source>
        <dbReference type="ARBA" id="ARBA00023015"/>
    </source>
</evidence>
<keyword evidence="4" id="KW-0539">Nucleus</keyword>
<dbReference type="PANTHER" id="PTHR45844">
    <property type="entry name" value="TRANSCRIPTION FACTOR BHLH30"/>
    <property type="match status" value="1"/>
</dbReference>
<evidence type="ECO:0000313" key="8">
    <source>
        <dbReference type="EMBL" id="EFJ20102.1"/>
    </source>
</evidence>
<feature type="non-terminal residue" evidence="8">
    <location>
        <position position="1"/>
    </location>
</feature>
<dbReference type="PROSITE" id="PS50888">
    <property type="entry name" value="BHLH"/>
    <property type="match status" value="1"/>
</dbReference>
<dbReference type="GO" id="GO:0046983">
    <property type="term" value="F:protein dimerization activity"/>
    <property type="evidence" value="ECO:0007669"/>
    <property type="project" value="InterPro"/>
</dbReference>
<evidence type="ECO:0000256" key="5">
    <source>
        <dbReference type="SAM" id="MobiDB-lite"/>
    </source>
</evidence>
<proteinExistence type="predicted"/>
<dbReference type="eggNOG" id="ENOG502QRXD">
    <property type="taxonomic scope" value="Eukaryota"/>
</dbReference>
<dbReference type="KEGG" id="smo:SELMODRAFT_46532"/>
<keyword evidence="1" id="KW-0805">Transcription regulation</keyword>
<dbReference type="InterPro" id="IPR036638">
    <property type="entry name" value="HLH_DNA-bd_sf"/>
</dbReference>
<protein>
    <recommendedName>
        <fullName evidence="6">BHLH domain-containing protein</fullName>
    </recommendedName>
</protein>
<dbReference type="GO" id="GO:0003677">
    <property type="term" value="F:DNA binding"/>
    <property type="evidence" value="ECO:0007669"/>
    <property type="project" value="UniProtKB-KW"/>
</dbReference>
<dbReference type="EMBL" id="GL377628">
    <property type="protein sequence ID" value="EFJ14235.1"/>
    <property type="molecule type" value="Genomic_DNA"/>
</dbReference>
<evidence type="ECO:0000259" key="6">
    <source>
        <dbReference type="PROSITE" id="PS50888"/>
    </source>
</evidence>
<dbReference type="FunCoup" id="D8S5R9">
    <property type="interactions" value="258"/>
</dbReference>
<feature type="non-terminal residue" evidence="8">
    <location>
        <position position="184"/>
    </location>
</feature>
<accession>D8S5R9</accession>
<dbReference type="KEGG" id="smo:SELMODRAFT_56610"/>
<evidence type="ECO:0000256" key="3">
    <source>
        <dbReference type="ARBA" id="ARBA00023163"/>
    </source>
</evidence>
<dbReference type="OrthoDB" id="71302at2759"/>
<dbReference type="CDD" id="cd11455">
    <property type="entry name" value="bHLH_AtAIG1_like"/>
    <property type="match status" value="1"/>
</dbReference>
<name>D8S5R9_SELML</name>
<dbReference type="Proteomes" id="UP000001514">
    <property type="component" value="Unassembled WGS sequence"/>
</dbReference>
<dbReference type="EMBL" id="GL377603">
    <property type="protein sequence ID" value="EFJ20102.1"/>
    <property type="molecule type" value="Genomic_DNA"/>
</dbReference>
<dbReference type="Gene3D" id="4.10.280.10">
    <property type="entry name" value="Helix-loop-helix DNA-binding domain"/>
    <property type="match status" value="1"/>
</dbReference>
<dbReference type="InParanoid" id="D8S5R9"/>
<dbReference type="FunFam" id="4.10.280.10:FF:000070">
    <property type="entry name" value="transcription factor bHLH30"/>
    <property type="match status" value="1"/>
</dbReference>
<dbReference type="STRING" id="88036.D8S5R9"/>
<evidence type="ECO:0000256" key="4">
    <source>
        <dbReference type="ARBA" id="ARBA00023242"/>
    </source>
</evidence>
<dbReference type="SMART" id="SM00353">
    <property type="entry name" value="HLH"/>
    <property type="match status" value="1"/>
</dbReference>
<dbReference type="GO" id="GO:0003700">
    <property type="term" value="F:DNA-binding transcription factor activity"/>
    <property type="evidence" value="ECO:0007669"/>
    <property type="project" value="InterPro"/>
</dbReference>
<sequence>LSKMTPQEIIDAKALAASKSHSEAERRRRERINNHLNTLRGLLPSTTKTDKASLLAEVIEHVKDLKRQAAEIAEGGPVPTDVDELKVDTDASSSDGNFVLKASLCCEDRPDLLSDLTKALRTLKLRTLKAEIATLGGRVKNVILIGKDHSDEQGGAAMESSSDGTGDRPSVSCVQEALRAVIER</sequence>
<dbReference type="InterPro" id="IPR011598">
    <property type="entry name" value="bHLH_dom"/>
</dbReference>
<keyword evidence="3" id="KW-0804">Transcription</keyword>
<dbReference type="HOGENOM" id="CLU_063967_1_0_1"/>
<reference evidence="8 9" key="1">
    <citation type="journal article" date="2011" name="Science">
        <title>The Selaginella genome identifies genetic changes associated with the evolution of vascular plants.</title>
        <authorList>
            <person name="Banks J.A."/>
            <person name="Nishiyama T."/>
            <person name="Hasebe M."/>
            <person name="Bowman J.L."/>
            <person name="Gribskov M."/>
            <person name="dePamphilis C."/>
            <person name="Albert V.A."/>
            <person name="Aono N."/>
            <person name="Aoyama T."/>
            <person name="Ambrose B.A."/>
            <person name="Ashton N.W."/>
            <person name="Axtell M.J."/>
            <person name="Barker E."/>
            <person name="Barker M.S."/>
            <person name="Bennetzen J.L."/>
            <person name="Bonawitz N.D."/>
            <person name="Chapple C."/>
            <person name="Cheng C."/>
            <person name="Correa L.G."/>
            <person name="Dacre M."/>
            <person name="DeBarry J."/>
            <person name="Dreyer I."/>
            <person name="Elias M."/>
            <person name="Engstrom E.M."/>
            <person name="Estelle M."/>
            <person name="Feng L."/>
            <person name="Finet C."/>
            <person name="Floyd S.K."/>
            <person name="Frommer W.B."/>
            <person name="Fujita T."/>
            <person name="Gramzow L."/>
            <person name="Gutensohn M."/>
            <person name="Harholt J."/>
            <person name="Hattori M."/>
            <person name="Heyl A."/>
            <person name="Hirai T."/>
            <person name="Hiwatashi Y."/>
            <person name="Ishikawa M."/>
            <person name="Iwata M."/>
            <person name="Karol K.G."/>
            <person name="Koehler B."/>
            <person name="Kolukisaoglu U."/>
            <person name="Kubo M."/>
            <person name="Kurata T."/>
            <person name="Lalonde S."/>
            <person name="Li K."/>
            <person name="Li Y."/>
            <person name="Litt A."/>
            <person name="Lyons E."/>
            <person name="Manning G."/>
            <person name="Maruyama T."/>
            <person name="Michael T.P."/>
            <person name="Mikami K."/>
            <person name="Miyazaki S."/>
            <person name="Morinaga S."/>
            <person name="Murata T."/>
            <person name="Mueller-Roeber B."/>
            <person name="Nelson D.R."/>
            <person name="Obara M."/>
            <person name="Oguri Y."/>
            <person name="Olmstead R.G."/>
            <person name="Onodera N."/>
            <person name="Petersen B.L."/>
            <person name="Pils B."/>
            <person name="Prigge M."/>
            <person name="Rensing S.A."/>
            <person name="Riano-Pachon D.M."/>
            <person name="Roberts A.W."/>
            <person name="Sato Y."/>
            <person name="Scheller H.V."/>
            <person name="Schulz B."/>
            <person name="Schulz C."/>
            <person name="Shakirov E.V."/>
            <person name="Shibagaki N."/>
            <person name="Shinohara N."/>
            <person name="Shippen D.E."/>
            <person name="Soerensen I."/>
            <person name="Sotooka R."/>
            <person name="Sugimoto N."/>
            <person name="Sugita M."/>
            <person name="Sumikawa N."/>
            <person name="Tanurdzic M."/>
            <person name="Theissen G."/>
            <person name="Ulvskov P."/>
            <person name="Wakazuki S."/>
            <person name="Weng J.K."/>
            <person name="Willats W.W."/>
            <person name="Wipf D."/>
            <person name="Wolf P.G."/>
            <person name="Yang L."/>
            <person name="Zimmer A.D."/>
            <person name="Zhu Q."/>
            <person name="Mitros T."/>
            <person name="Hellsten U."/>
            <person name="Loque D."/>
            <person name="Otillar R."/>
            <person name="Salamov A."/>
            <person name="Schmutz J."/>
            <person name="Shapiro H."/>
            <person name="Lindquist E."/>
            <person name="Lucas S."/>
            <person name="Rokhsar D."/>
            <person name="Grigoriev I.V."/>
        </authorList>
    </citation>
    <scope>NUCLEOTIDE SEQUENCE [LARGE SCALE GENOMIC DNA]</scope>
</reference>
<dbReference type="PANTHER" id="PTHR45844:SF2">
    <property type="entry name" value="TRANSCRIPTION FACTOR BHLH30"/>
    <property type="match status" value="1"/>
</dbReference>
<evidence type="ECO:0000313" key="9">
    <source>
        <dbReference type="Proteomes" id="UP000001514"/>
    </source>
</evidence>
<organism evidence="9">
    <name type="scientific">Selaginella moellendorffii</name>
    <name type="common">Spikemoss</name>
    <dbReference type="NCBI Taxonomy" id="88036"/>
    <lineage>
        <taxon>Eukaryota</taxon>
        <taxon>Viridiplantae</taxon>
        <taxon>Streptophyta</taxon>
        <taxon>Embryophyta</taxon>
        <taxon>Tracheophyta</taxon>
        <taxon>Lycopodiopsida</taxon>
        <taxon>Selaginellales</taxon>
        <taxon>Selaginellaceae</taxon>
        <taxon>Selaginella</taxon>
    </lineage>
</organism>
<dbReference type="SUPFAM" id="SSF47459">
    <property type="entry name" value="HLH, helix-loop-helix DNA-binding domain"/>
    <property type="match status" value="1"/>
</dbReference>
<dbReference type="InterPro" id="IPR045847">
    <property type="entry name" value="AIG1-like"/>
</dbReference>
<feature type="domain" description="BHLH" evidence="6">
    <location>
        <begin position="16"/>
        <end position="65"/>
    </location>
</feature>
<keyword evidence="9" id="KW-1185">Reference proteome</keyword>